<accession>A0A5B0E4G4</accession>
<evidence type="ECO:0000256" key="5">
    <source>
        <dbReference type="ARBA" id="ARBA00022989"/>
    </source>
</evidence>
<feature type="transmembrane region" description="Helical" evidence="8">
    <location>
        <begin position="333"/>
        <end position="360"/>
    </location>
</feature>
<evidence type="ECO:0000256" key="6">
    <source>
        <dbReference type="ARBA" id="ARBA00023065"/>
    </source>
</evidence>
<dbReference type="PANTHER" id="PTHR32024:SF1">
    <property type="entry name" value="KTR SYSTEM POTASSIUM UPTAKE PROTEIN B"/>
    <property type="match status" value="1"/>
</dbReference>
<keyword evidence="6" id="KW-0406">Ion transport</keyword>
<feature type="transmembrane region" description="Helical" evidence="8">
    <location>
        <begin position="440"/>
        <end position="462"/>
    </location>
</feature>
<dbReference type="OrthoDB" id="9810952at2"/>
<proteinExistence type="predicted"/>
<name>A0A5B0E4G4_9MICC</name>
<evidence type="ECO:0000256" key="8">
    <source>
        <dbReference type="SAM" id="Phobius"/>
    </source>
</evidence>
<dbReference type="AlphaFoldDB" id="A0A5B0E4G4"/>
<feature type="transmembrane region" description="Helical" evidence="8">
    <location>
        <begin position="78"/>
        <end position="100"/>
    </location>
</feature>
<dbReference type="EMBL" id="VOBL01000023">
    <property type="protein sequence ID" value="KAA0973598.1"/>
    <property type="molecule type" value="Genomic_DNA"/>
</dbReference>
<evidence type="ECO:0000313" key="10">
    <source>
        <dbReference type="Proteomes" id="UP000323856"/>
    </source>
</evidence>
<evidence type="ECO:0000256" key="1">
    <source>
        <dbReference type="ARBA" id="ARBA00004651"/>
    </source>
</evidence>
<organism evidence="9 10">
    <name type="scientific">Paeniglutamicibacter gangotriensis</name>
    <dbReference type="NCBI Taxonomy" id="254787"/>
    <lineage>
        <taxon>Bacteria</taxon>
        <taxon>Bacillati</taxon>
        <taxon>Actinomycetota</taxon>
        <taxon>Actinomycetes</taxon>
        <taxon>Micrococcales</taxon>
        <taxon>Micrococcaceae</taxon>
        <taxon>Paeniglutamicibacter</taxon>
    </lineage>
</organism>
<feature type="transmembrane region" description="Helical" evidence="8">
    <location>
        <begin position="224"/>
        <end position="249"/>
    </location>
</feature>
<keyword evidence="2" id="KW-0813">Transport</keyword>
<protein>
    <submittedName>
        <fullName evidence="9">TrkH family potassium uptake protein</fullName>
    </submittedName>
</protein>
<dbReference type="GO" id="GO:0008324">
    <property type="term" value="F:monoatomic cation transmembrane transporter activity"/>
    <property type="evidence" value="ECO:0007669"/>
    <property type="project" value="InterPro"/>
</dbReference>
<dbReference type="GO" id="GO:0005886">
    <property type="term" value="C:plasma membrane"/>
    <property type="evidence" value="ECO:0007669"/>
    <property type="project" value="UniProtKB-SubCell"/>
</dbReference>
<dbReference type="PANTHER" id="PTHR32024">
    <property type="entry name" value="TRK SYSTEM POTASSIUM UPTAKE PROTEIN TRKG-RELATED"/>
    <property type="match status" value="1"/>
</dbReference>
<evidence type="ECO:0000313" key="9">
    <source>
        <dbReference type="EMBL" id="KAA0973598.1"/>
    </source>
</evidence>
<keyword evidence="4 8" id="KW-0812">Transmembrane</keyword>
<feature type="transmembrane region" description="Helical" evidence="8">
    <location>
        <begin position="106"/>
        <end position="130"/>
    </location>
</feature>
<feature type="transmembrane region" description="Helical" evidence="8">
    <location>
        <begin position="261"/>
        <end position="282"/>
    </location>
</feature>
<feature type="transmembrane region" description="Helical" evidence="8">
    <location>
        <begin position="45"/>
        <end position="66"/>
    </location>
</feature>
<dbReference type="GO" id="GO:0030001">
    <property type="term" value="P:metal ion transport"/>
    <property type="evidence" value="ECO:0007669"/>
    <property type="project" value="UniProtKB-ARBA"/>
</dbReference>
<evidence type="ECO:0000256" key="2">
    <source>
        <dbReference type="ARBA" id="ARBA00022448"/>
    </source>
</evidence>
<evidence type="ECO:0000256" key="3">
    <source>
        <dbReference type="ARBA" id="ARBA00022475"/>
    </source>
</evidence>
<feature type="transmembrane region" description="Helical" evidence="8">
    <location>
        <begin position="381"/>
        <end position="405"/>
    </location>
</feature>
<dbReference type="InterPro" id="IPR003445">
    <property type="entry name" value="Cat_transpt"/>
</dbReference>
<evidence type="ECO:0000256" key="4">
    <source>
        <dbReference type="ARBA" id="ARBA00022692"/>
    </source>
</evidence>
<dbReference type="Proteomes" id="UP000323856">
    <property type="component" value="Unassembled WGS sequence"/>
</dbReference>
<sequence length="479" mass="50753">MGFPPFFEPARRSGAGSGAAGKWRARVARWRTLIADFTVRSPARLALFAFTLVIALFASVLALPVASATNEPTPFVDALFTAVSAVCVTGLTVVSTATHWSFFGQLVMIIAVFVGGLGILTLASVLSLAVSKRLGVRGKLMAQNSMNTSAASTLGEVGSLLRIVITTSVAIESVLALMLIPRFLILGEPLSEAIWHGVFYSISSFNNAGFTPHSDGLVPYETDLWILVPLMLGVFLGSLGFPVLMVLLAHRYNARKWSLHAKLTLLVTSILLVGGSLFWAVAEWSNPDTIGSMNPGDKIIHSVFASVMTRSGGFNLVDQSQINEVTMLLSNALMFAGGGSASTAGGIKVTTIAVMFLAIFAEARGDTDVRAFGRRIPEGTMRVAISVIVLGATLVMLATAALLVISGTSLSRALFESISAFATVGLSTNLSAELPPEGKYVLSALMFAGRIGTITLASALTLRQRNQLYHFPEERPIIG</sequence>
<comment type="subcellular location">
    <subcellularLocation>
        <location evidence="1">Cell membrane</location>
        <topology evidence="1">Multi-pass membrane protein</topology>
    </subcellularLocation>
</comment>
<keyword evidence="7 8" id="KW-0472">Membrane</keyword>
<dbReference type="RefSeq" id="WP_149620676.1">
    <property type="nucleotide sequence ID" value="NZ_VOBL01000023.1"/>
</dbReference>
<feature type="transmembrane region" description="Helical" evidence="8">
    <location>
        <begin position="160"/>
        <end position="180"/>
    </location>
</feature>
<comment type="caution">
    <text evidence="9">The sequence shown here is derived from an EMBL/GenBank/DDBJ whole genome shotgun (WGS) entry which is preliminary data.</text>
</comment>
<keyword evidence="5 8" id="KW-1133">Transmembrane helix</keyword>
<gene>
    <name evidence="9" type="ORF">FQ154_17380</name>
</gene>
<dbReference type="Pfam" id="PF02386">
    <property type="entry name" value="TrkH"/>
    <property type="match status" value="1"/>
</dbReference>
<keyword evidence="3" id="KW-1003">Cell membrane</keyword>
<reference evidence="9 10" key="1">
    <citation type="submission" date="2019-07" db="EMBL/GenBank/DDBJ databases">
        <title>Analysis of the biochemical properties, biological activity and biotechnological potential of siderophores and biosurfactants produced by Antarctic psychrotolerant bacteria.</title>
        <authorList>
            <person name="Styczynski M."/>
            <person name="Krucon T."/>
            <person name="Decewicz P."/>
            <person name="Dziewit L."/>
        </authorList>
    </citation>
    <scope>NUCLEOTIDE SEQUENCE [LARGE SCALE GENOMIC DNA]</scope>
    <source>
        <strain evidence="9 10">ANT_H27</strain>
    </source>
</reference>
<evidence type="ECO:0000256" key="7">
    <source>
        <dbReference type="ARBA" id="ARBA00023136"/>
    </source>
</evidence>